<evidence type="ECO:0000313" key="5">
    <source>
        <dbReference type="EMBL" id="AOH69129.1"/>
    </source>
</evidence>
<dbReference type="PANTHER" id="PTHR46680:SF1">
    <property type="entry name" value="NF-KAPPA-B INHIBITOR ALPHA"/>
    <property type="match status" value="1"/>
</dbReference>
<dbReference type="GO" id="GO:0085034">
    <property type="term" value="P:symbiont-mediated suppression of host NF-kappaB cascade"/>
    <property type="evidence" value="ECO:0007669"/>
    <property type="project" value="UniProtKB-KW"/>
</dbReference>
<dbReference type="GO" id="GO:0034142">
    <property type="term" value="P:toll-like receptor 4 signaling pathway"/>
    <property type="evidence" value="ECO:0007669"/>
    <property type="project" value="TreeGrafter"/>
</dbReference>
<accession>A0A1D5API3</accession>
<dbReference type="InterPro" id="IPR036770">
    <property type="entry name" value="Ankyrin_rpt-contain_sf"/>
</dbReference>
<organism evidence="5">
    <name type="scientific">Microplitis mediator bracovirus</name>
    <dbReference type="NCBI Taxonomy" id="1836595"/>
    <lineage>
        <taxon>Viruses</taxon>
        <taxon>Viruses incertae sedis</taxon>
        <taxon>Polydnaviriformidae</taxon>
        <taxon>Bracoviriform</taxon>
    </lineage>
</organism>
<dbReference type="InterPro" id="IPR051070">
    <property type="entry name" value="NF-kappa-B_inhibitor"/>
</dbReference>
<protein>
    <submittedName>
        <fullName evidence="5">Uncharacterized protein</fullName>
    </submittedName>
</protein>
<dbReference type="EMBL" id="KX223732">
    <property type="protein sequence ID" value="AOH69129.1"/>
    <property type="molecule type" value="Genomic_DNA"/>
</dbReference>
<keyword evidence="2" id="KW-0677">Repeat</keyword>
<dbReference type="GO" id="GO:0071356">
    <property type="term" value="P:cellular response to tumor necrosis factor"/>
    <property type="evidence" value="ECO:0007669"/>
    <property type="project" value="TreeGrafter"/>
</dbReference>
<keyword evidence="4" id="KW-0040">ANK repeat</keyword>
<evidence type="ECO:0000256" key="1">
    <source>
        <dbReference type="ARBA" id="ARBA00022581"/>
    </source>
</evidence>
<name>A0A1D5API3_9VIRU</name>
<evidence type="ECO:0000256" key="3">
    <source>
        <dbReference type="ARBA" id="ARBA00022863"/>
    </source>
</evidence>
<evidence type="ECO:0000256" key="4">
    <source>
        <dbReference type="ARBA" id="ARBA00023043"/>
    </source>
</evidence>
<dbReference type="PANTHER" id="PTHR46680">
    <property type="entry name" value="NF-KAPPA-B INHIBITOR ALPHA"/>
    <property type="match status" value="1"/>
</dbReference>
<evidence type="ECO:0000256" key="2">
    <source>
        <dbReference type="ARBA" id="ARBA00022737"/>
    </source>
</evidence>
<dbReference type="Pfam" id="PF00023">
    <property type="entry name" value="Ank"/>
    <property type="match status" value="2"/>
</dbReference>
<dbReference type="InterPro" id="IPR002110">
    <property type="entry name" value="Ankyrin_rpt"/>
</dbReference>
<keyword evidence="3" id="KW-1100">Inhibition of host NF-kappa-B by virus</keyword>
<gene>
    <name evidence="5" type="ORF">A6F54_56</name>
</gene>
<proteinExistence type="predicted"/>
<keyword evidence="1" id="KW-0945">Host-virus interaction</keyword>
<dbReference type="SUPFAM" id="SSF48403">
    <property type="entry name" value="Ankyrin repeat"/>
    <property type="match status" value="1"/>
</dbReference>
<dbReference type="Gene3D" id="1.25.40.20">
    <property type="entry name" value="Ankyrin repeat-containing domain"/>
    <property type="match status" value="1"/>
</dbReference>
<dbReference type="GO" id="GO:0051059">
    <property type="term" value="F:NF-kappaB binding"/>
    <property type="evidence" value="ECO:0007669"/>
    <property type="project" value="TreeGrafter"/>
</dbReference>
<reference evidence="5" key="1">
    <citation type="journal article" date="2016" name="PLoS ONE">
        <title>Analysis of Genetic Variation across the Encapsidated Genome of Microplitis demolitor Bracovirus in Parasitoid Wasps.</title>
        <authorList>
            <person name="Burke G.R."/>
        </authorList>
    </citation>
    <scope>NUCLEOTIDE SEQUENCE</scope>
    <source>
        <strain evidence="5">UGA</strain>
    </source>
</reference>
<dbReference type="SMART" id="SM00248">
    <property type="entry name" value="ANK"/>
    <property type="match status" value="3"/>
</dbReference>
<sequence length="146" mass="16588">MEFLIRSIINGKVYINGENILHAMCRHGNLFFLSILAQSINKNYRYLLNEYNREGRKCIHIAAVLHKGQVATDIITILVNFGADINGRVLCTGDTVLHIAVYLKDYYLAKWLCRRGGINRNARNYAGLTPFLIASKNNAKQMMTVL</sequence>